<comment type="caution">
    <text evidence="6">The sequence shown here is derived from an EMBL/GenBank/DDBJ whole genome shotgun (WGS) entry which is preliminary data.</text>
</comment>
<keyword evidence="2" id="KW-0067">ATP-binding</keyword>
<dbReference type="GO" id="GO:0030983">
    <property type="term" value="F:mismatched DNA binding"/>
    <property type="evidence" value="ECO:0007669"/>
    <property type="project" value="InterPro"/>
</dbReference>
<dbReference type="SUPFAM" id="SSF52540">
    <property type="entry name" value="P-loop containing nucleoside triphosphate hydrolases"/>
    <property type="match status" value="1"/>
</dbReference>
<keyword evidence="1" id="KW-0547">Nucleotide-binding</keyword>
<dbReference type="Pfam" id="PF00488">
    <property type="entry name" value="MutS_V"/>
    <property type="match status" value="1"/>
</dbReference>
<dbReference type="InterPro" id="IPR000432">
    <property type="entry name" value="DNA_mismatch_repair_MutS_C"/>
</dbReference>
<dbReference type="SMART" id="SM00534">
    <property type="entry name" value="MUTSac"/>
    <property type="match status" value="1"/>
</dbReference>
<gene>
    <name evidence="6" type="ORF">Q8G35_18520</name>
</gene>
<dbReference type="GO" id="GO:0005524">
    <property type="term" value="F:ATP binding"/>
    <property type="evidence" value="ECO:0007669"/>
    <property type="project" value="UniProtKB-KW"/>
</dbReference>
<reference evidence="6" key="1">
    <citation type="submission" date="2023-07" db="EMBL/GenBank/DDBJ databases">
        <title>Murine gut Bacillus species.</title>
        <authorList>
            <person name="Gutman E."/>
            <person name="Hashuel R."/>
            <person name="Litvak Y."/>
        </authorList>
    </citation>
    <scope>NUCLEOTIDE SEQUENCE</scope>
    <source>
        <strain evidence="6">RU283</strain>
    </source>
</reference>
<evidence type="ECO:0000256" key="3">
    <source>
        <dbReference type="ARBA" id="ARBA00023125"/>
    </source>
</evidence>
<dbReference type="EMBL" id="JAUUTP010000022">
    <property type="protein sequence ID" value="MDP1420322.1"/>
    <property type="molecule type" value="Genomic_DNA"/>
</dbReference>
<dbReference type="GO" id="GO:0005829">
    <property type="term" value="C:cytosol"/>
    <property type="evidence" value="ECO:0007669"/>
    <property type="project" value="TreeGrafter"/>
</dbReference>
<keyword evidence="4" id="KW-0472">Membrane</keyword>
<feature type="transmembrane region" description="Helical" evidence="4">
    <location>
        <begin position="183"/>
        <end position="200"/>
    </location>
</feature>
<dbReference type="InterPro" id="IPR027417">
    <property type="entry name" value="P-loop_NTPase"/>
</dbReference>
<evidence type="ECO:0000256" key="2">
    <source>
        <dbReference type="ARBA" id="ARBA00022840"/>
    </source>
</evidence>
<evidence type="ECO:0000313" key="6">
    <source>
        <dbReference type="EMBL" id="MDP1420322.1"/>
    </source>
</evidence>
<evidence type="ECO:0000256" key="4">
    <source>
        <dbReference type="SAM" id="Phobius"/>
    </source>
</evidence>
<protein>
    <recommendedName>
        <fullName evidence="5">DNA mismatch repair proteins mutS family domain-containing protein</fullName>
    </recommendedName>
</protein>
<dbReference type="GO" id="GO:0140664">
    <property type="term" value="F:ATP-dependent DNA damage sensor activity"/>
    <property type="evidence" value="ECO:0007669"/>
    <property type="project" value="InterPro"/>
</dbReference>
<dbReference type="Proteomes" id="UP001178277">
    <property type="component" value="Unassembled WGS sequence"/>
</dbReference>
<keyword evidence="3" id="KW-0238">DNA-binding</keyword>
<dbReference type="Gene3D" id="3.40.50.300">
    <property type="entry name" value="P-loop containing nucleotide triphosphate hydrolases"/>
    <property type="match status" value="1"/>
</dbReference>
<proteinExistence type="predicted"/>
<dbReference type="GO" id="GO:0006298">
    <property type="term" value="P:mismatch repair"/>
    <property type="evidence" value="ECO:0007669"/>
    <property type="project" value="InterPro"/>
</dbReference>
<name>A0AA90P971_9BACI</name>
<sequence length="565" mass="64278">MSNPIVIVLIVVVSVIVYHLLTKNRKIIKKIQKEWDTAEFISLSIDFNSISSYWSNRKKNSKNYDGVDQLTWDDLAMDDVFKKLNYTQSTVGSEYLFNQLRDINPSEEQNDEGLYRLFAADQELREEVLLILSNLGKQNYTNSSSFFFDLKDNKIKNAYLYVIFSLLPVASILLLFFSLKFGIVSLLGSLFLNAIIYYRNKMRLENDLFSVRYVAAIINAGKRVSSLKHPKLLTHTNGLKEFVQPIKKVITFNKIASFGSGSGGDFEVLFEYLRILFLLDFISYNNIIKTISTHQKEYREVWKLIGKLDAAIAVAFYRNSLGTYCTPTFIDKEELSFENMAHPLIEKAVTNTSNLEKCTLVTGSNASGKSTYIKAVAINAILAQTINTAIAENWTMRPSYIVTSMAIQDNVLNGDSYFIAEIKSLKRIIDLIKEGKPCLSFIDEILKGTNTIERIAASAAMMEWLSLNKGMNVLATHDIELTEIAVNMYTNYHFRESIVNGEIQFDYKVHSGPSKSRNAIKLLEITGYPQSITNNANSLAHHFTERRKWDVFGDSNNTKKDRNKS</sequence>
<evidence type="ECO:0000313" key="7">
    <source>
        <dbReference type="Proteomes" id="UP001178277"/>
    </source>
</evidence>
<dbReference type="RefSeq" id="WP_305161496.1">
    <property type="nucleotide sequence ID" value="NZ_JAUUTP010000022.1"/>
</dbReference>
<dbReference type="AlphaFoldDB" id="A0AA90P971"/>
<accession>A0AA90P971</accession>
<keyword evidence="4" id="KW-1133">Transmembrane helix</keyword>
<dbReference type="PANTHER" id="PTHR11361">
    <property type="entry name" value="DNA MISMATCH REPAIR PROTEIN MUTS FAMILY MEMBER"/>
    <property type="match status" value="1"/>
</dbReference>
<dbReference type="PANTHER" id="PTHR11361:SF152">
    <property type="entry name" value="DNA MISMATCH REPAIR PROTEIN"/>
    <property type="match status" value="1"/>
</dbReference>
<dbReference type="InterPro" id="IPR045076">
    <property type="entry name" value="MutS"/>
</dbReference>
<feature type="transmembrane region" description="Helical" evidence="4">
    <location>
        <begin position="158"/>
        <end position="177"/>
    </location>
</feature>
<organism evidence="6 7">
    <name type="scientific">Peribacillus simplex</name>
    <dbReference type="NCBI Taxonomy" id="1478"/>
    <lineage>
        <taxon>Bacteria</taxon>
        <taxon>Bacillati</taxon>
        <taxon>Bacillota</taxon>
        <taxon>Bacilli</taxon>
        <taxon>Bacillales</taxon>
        <taxon>Bacillaceae</taxon>
        <taxon>Peribacillus</taxon>
    </lineage>
</organism>
<evidence type="ECO:0000259" key="5">
    <source>
        <dbReference type="SMART" id="SM00534"/>
    </source>
</evidence>
<feature type="transmembrane region" description="Helical" evidence="4">
    <location>
        <begin position="6"/>
        <end position="22"/>
    </location>
</feature>
<feature type="domain" description="DNA mismatch repair proteins mutS family" evidence="5">
    <location>
        <begin position="356"/>
        <end position="541"/>
    </location>
</feature>
<evidence type="ECO:0000256" key="1">
    <source>
        <dbReference type="ARBA" id="ARBA00022741"/>
    </source>
</evidence>
<keyword evidence="4" id="KW-0812">Transmembrane</keyword>